<gene>
    <name evidence="4" type="primary">yjaB</name>
    <name evidence="4" type="ORF">Pla133_36370</name>
</gene>
<evidence type="ECO:0000259" key="3">
    <source>
        <dbReference type="PROSITE" id="PS51186"/>
    </source>
</evidence>
<dbReference type="KEGG" id="pbap:Pla133_36370"/>
<keyword evidence="5" id="KW-1185">Reference proteome</keyword>
<dbReference type="InterPro" id="IPR016181">
    <property type="entry name" value="Acyl_CoA_acyltransferase"/>
</dbReference>
<accession>A0A518BNH6</accession>
<protein>
    <submittedName>
        <fullName evidence="4">Putative N-acetyltransferase YjaB</fullName>
        <ecNumber evidence="4">2.3.1.-</ecNumber>
    </submittedName>
</protein>
<keyword evidence="2 4" id="KW-0012">Acyltransferase</keyword>
<dbReference type="PANTHER" id="PTHR43800">
    <property type="entry name" value="PEPTIDYL-LYSINE N-ACETYLTRANSFERASE YJAB"/>
    <property type="match status" value="1"/>
</dbReference>
<dbReference type="SUPFAM" id="SSF55729">
    <property type="entry name" value="Acyl-CoA N-acyltransferases (Nat)"/>
    <property type="match status" value="1"/>
</dbReference>
<keyword evidence="1 4" id="KW-0808">Transferase</keyword>
<sequence length="150" mass="17179">MIRPYRADDLDALLEVWYDASLVGHPFLEAEFLATERRNISSFYMDVTETLIFEVEGRVAGFLSLVGKREVGALFVDPAHHRRGIGRALVERARSMRGPLEVEVFVQNPVGRAFYRSCGFRELARKHHHVTGDEVLRMRQHLEAGDQRAD</sequence>
<evidence type="ECO:0000256" key="2">
    <source>
        <dbReference type="ARBA" id="ARBA00023315"/>
    </source>
</evidence>
<dbReference type="PANTHER" id="PTHR43800:SF1">
    <property type="entry name" value="PEPTIDYL-LYSINE N-ACETYLTRANSFERASE YJAB"/>
    <property type="match status" value="1"/>
</dbReference>
<name>A0A518BNH6_9BACT</name>
<dbReference type="PROSITE" id="PS51186">
    <property type="entry name" value="GNAT"/>
    <property type="match status" value="1"/>
</dbReference>
<dbReference type="Pfam" id="PF13508">
    <property type="entry name" value="Acetyltransf_7"/>
    <property type="match status" value="1"/>
</dbReference>
<evidence type="ECO:0000313" key="5">
    <source>
        <dbReference type="Proteomes" id="UP000316921"/>
    </source>
</evidence>
<evidence type="ECO:0000256" key="1">
    <source>
        <dbReference type="ARBA" id="ARBA00022679"/>
    </source>
</evidence>
<organism evidence="4 5">
    <name type="scientific">Engelhardtia mirabilis</name>
    <dbReference type="NCBI Taxonomy" id="2528011"/>
    <lineage>
        <taxon>Bacteria</taxon>
        <taxon>Pseudomonadati</taxon>
        <taxon>Planctomycetota</taxon>
        <taxon>Planctomycetia</taxon>
        <taxon>Planctomycetia incertae sedis</taxon>
        <taxon>Engelhardtia</taxon>
    </lineage>
</organism>
<dbReference type="Gene3D" id="3.40.630.30">
    <property type="match status" value="1"/>
</dbReference>
<evidence type="ECO:0000313" key="4">
    <source>
        <dbReference type="EMBL" id="QDU68539.1"/>
    </source>
</evidence>
<reference evidence="4 5" key="1">
    <citation type="submission" date="2019-02" db="EMBL/GenBank/DDBJ databases">
        <title>Deep-cultivation of Planctomycetes and their phenomic and genomic characterization uncovers novel biology.</title>
        <authorList>
            <person name="Wiegand S."/>
            <person name="Jogler M."/>
            <person name="Boedeker C."/>
            <person name="Pinto D."/>
            <person name="Vollmers J."/>
            <person name="Rivas-Marin E."/>
            <person name="Kohn T."/>
            <person name="Peeters S.H."/>
            <person name="Heuer A."/>
            <person name="Rast P."/>
            <person name="Oberbeckmann S."/>
            <person name="Bunk B."/>
            <person name="Jeske O."/>
            <person name="Meyerdierks A."/>
            <person name="Storesund J.E."/>
            <person name="Kallscheuer N."/>
            <person name="Luecker S."/>
            <person name="Lage O.M."/>
            <person name="Pohl T."/>
            <person name="Merkel B.J."/>
            <person name="Hornburger P."/>
            <person name="Mueller R.-W."/>
            <person name="Bruemmer F."/>
            <person name="Labrenz M."/>
            <person name="Spormann A.M."/>
            <person name="Op den Camp H."/>
            <person name="Overmann J."/>
            <person name="Amann R."/>
            <person name="Jetten M.S.M."/>
            <person name="Mascher T."/>
            <person name="Medema M.H."/>
            <person name="Devos D.P."/>
            <person name="Kaster A.-K."/>
            <person name="Ovreas L."/>
            <person name="Rohde M."/>
            <person name="Galperin M.Y."/>
            <person name="Jogler C."/>
        </authorList>
    </citation>
    <scope>NUCLEOTIDE SEQUENCE [LARGE SCALE GENOMIC DNA]</scope>
    <source>
        <strain evidence="4 5">Pla133</strain>
    </source>
</reference>
<dbReference type="GO" id="GO:0016747">
    <property type="term" value="F:acyltransferase activity, transferring groups other than amino-acyl groups"/>
    <property type="evidence" value="ECO:0007669"/>
    <property type="project" value="InterPro"/>
</dbReference>
<proteinExistence type="predicted"/>
<dbReference type="InterPro" id="IPR000182">
    <property type="entry name" value="GNAT_dom"/>
</dbReference>
<dbReference type="EMBL" id="CP036287">
    <property type="protein sequence ID" value="QDU68539.1"/>
    <property type="molecule type" value="Genomic_DNA"/>
</dbReference>
<dbReference type="EC" id="2.3.1.-" evidence="4"/>
<dbReference type="AlphaFoldDB" id="A0A518BNH6"/>
<dbReference type="Proteomes" id="UP000316921">
    <property type="component" value="Chromosome"/>
</dbReference>
<dbReference type="RefSeq" id="WP_145067632.1">
    <property type="nucleotide sequence ID" value="NZ_CP036287.1"/>
</dbReference>
<dbReference type="CDD" id="cd04301">
    <property type="entry name" value="NAT_SF"/>
    <property type="match status" value="1"/>
</dbReference>
<feature type="domain" description="N-acetyltransferase" evidence="3">
    <location>
        <begin position="1"/>
        <end position="143"/>
    </location>
</feature>